<comment type="catalytic activity">
    <reaction evidence="11">
        <text>RX + glutathione = an S-substituted glutathione + a halide anion + H(+)</text>
        <dbReference type="Rhea" id="RHEA:16437"/>
        <dbReference type="ChEBI" id="CHEBI:15378"/>
        <dbReference type="ChEBI" id="CHEBI:16042"/>
        <dbReference type="ChEBI" id="CHEBI:17792"/>
        <dbReference type="ChEBI" id="CHEBI:57925"/>
        <dbReference type="ChEBI" id="CHEBI:90779"/>
        <dbReference type="EC" id="2.5.1.18"/>
    </reaction>
</comment>
<evidence type="ECO:0000256" key="9">
    <source>
        <dbReference type="ARBA" id="ARBA00023232"/>
    </source>
</evidence>
<comment type="subcellular location">
    <subcellularLocation>
        <location evidence="3">Cytoplasm</location>
    </subcellularLocation>
</comment>
<organism evidence="15 16">
    <name type="scientific">Biomphalaria glabrata</name>
    <name type="common">Bloodfluke planorb</name>
    <name type="synonym">Freshwater snail</name>
    <dbReference type="NCBI Taxonomy" id="6526"/>
    <lineage>
        <taxon>Eukaryota</taxon>
        <taxon>Metazoa</taxon>
        <taxon>Spiralia</taxon>
        <taxon>Lophotrochozoa</taxon>
        <taxon>Mollusca</taxon>
        <taxon>Gastropoda</taxon>
        <taxon>Heterobranchia</taxon>
        <taxon>Euthyneura</taxon>
        <taxon>Panpulmonata</taxon>
        <taxon>Hygrophila</taxon>
        <taxon>Lymnaeoidea</taxon>
        <taxon>Planorbidae</taxon>
        <taxon>Biomphalaria</taxon>
    </lineage>
</organism>
<evidence type="ECO:0000256" key="6">
    <source>
        <dbReference type="ARBA" id="ARBA00022490"/>
    </source>
</evidence>
<evidence type="ECO:0000256" key="10">
    <source>
        <dbReference type="ARBA" id="ARBA00023235"/>
    </source>
</evidence>
<dbReference type="Pfam" id="PF13417">
    <property type="entry name" value="GST_N_3"/>
    <property type="match status" value="1"/>
</dbReference>
<dbReference type="GO" id="GO:0006749">
    <property type="term" value="P:glutathione metabolic process"/>
    <property type="evidence" value="ECO:0007669"/>
    <property type="project" value="TreeGrafter"/>
</dbReference>
<accession>A0A2C9LIA0</accession>
<feature type="chain" id="PRO_5012428991" evidence="12">
    <location>
        <begin position="23"/>
        <end position="221"/>
    </location>
</feature>
<dbReference type="STRING" id="6526.A0A2C9LIA0"/>
<dbReference type="GO" id="GO:0016034">
    <property type="term" value="F:maleylacetoacetate isomerase activity"/>
    <property type="evidence" value="ECO:0007669"/>
    <property type="project" value="UniProtKB-EC"/>
</dbReference>
<dbReference type="Pfam" id="PF14497">
    <property type="entry name" value="GST_C_3"/>
    <property type="match status" value="1"/>
</dbReference>
<feature type="signal peptide" evidence="12">
    <location>
        <begin position="1"/>
        <end position="22"/>
    </location>
</feature>
<dbReference type="SFLD" id="SFLDS00019">
    <property type="entry name" value="Glutathione_Transferase_(cytos"/>
    <property type="match status" value="1"/>
</dbReference>
<dbReference type="FunFam" id="1.20.1050.10:FF:000010">
    <property type="entry name" value="Maleylacetoacetate isomerase isoform 1"/>
    <property type="match status" value="1"/>
</dbReference>
<dbReference type="GO" id="GO:0005739">
    <property type="term" value="C:mitochondrion"/>
    <property type="evidence" value="ECO:0007669"/>
    <property type="project" value="TreeGrafter"/>
</dbReference>
<dbReference type="NCBIfam" id="TIGR01262">
    <property type="entry name" value="maiA"/>
    <property type="match status" value="1"/>
</dbReference>
<dbReference type="InterPro" id="IPR040079">
    <property type="entry name" value="Glutathione_S-Trfase"/>
</dbReference>
<keyword evidence="12" id="KW-0732">Signal</keyword>
<dbReference type="InterPro" id="IPR004046">
    <property type="entry name" value="GST_C"/>
</dbReference>
<feature type="domain" description="GST C-terminal" evidence="14">
    <location>
        <begin position="97"/>
        <end position="216"/>
    </location>
</feature>
<evidence type="ECO:0000313" key="16">
    <source>
        <dbReference type="Proteomes" id="UP000076420"/>
    </source>
</evidence>
<evidence type="ECO:0000256" key="4">
    <source>
        <dbReference type="ARBA" id="ARBA00004671"/>
    </source>
</evidence>
<reference evidence="15" key="1">
    <citation type="submission" date="2020-05" db="UniProtKB">
        <authorList>
            <consortium name="EnsemblMetazoa"/>
        </authorList>
    </citation>
    <scope>IDENTIFICATION</scope>
    <source>
        <strain evidence="15">BB02</strain>
    </source>
</reference>
<dbReference type="VEuPathDB" id="VectorBase:BGLAX_049503"/>
<keyword evidence="9" id="KW-0585">Phenylalanine catabolism</keyword>
<evidence type="ECO:0000256" key="8">
    <source>
        <dbReference type="ARBA" id="ARBA00022878"/>
    </source>
</evidence>
<proteinExistence type="inferred from homology"/>
<dbReference type="OrthoDB" id="202840at2759"/>
<evidence type="ECO:0000259" key="14">
    <source>
        <dbReference type="PROSITE" id="PS50405"/>
    </source>
</evidence>
<comment type="cofactor">
    <cofactor evidence="2">
        <name>glutathione</name>
        <dbReference type="ChEBI" id="CHEBI:57925"/>
    </cofactor>
</comment>
<dbReference type="Gene3D" id="3.40.30.10">
    <property type="entry name" value="Glutaredoxin"/>
    <property type="match status" value="1"/>
</dbReference>
<dbReference type="EnsemblMetazoa" id="BGLB031371-RA">
    <property type="protein sequence ID" value="BGLB031371-PA"/>
    <property type="gene ID" value="BGLB031371"/>
</dbReference>
<dbReference type="SFLD" id="SFLDG00358">
    <property type="entry name" value="Main_(cytGST)"/>
    <property type="match status" value="1"/>
</dbReference>
<dbReference type="GO" id="GO:0006559">
    <property type="term" value="P:L-phenylalanine catabolic process"/>
    <property type="evidence" value="ECO:0007669"/>
    <property type="project" value="UniProtKB-UniPathway"/>
</dbReference>
<dbReference type="InterPro" id="IPR034333">
    <property type="entry name" value="GST_Zeta_N"/>
</dbReference>
<evidence type="ECO:0000256" key="5">
    <source>
        <dbReference type="ARBA" id="ARBA00010007"/>
    </source>
</evidence>
<dbReference type="InterPro" id="IPR036249">
    <property type="entry name" value="Thioredoxin-like_sf"/>
</dbReference>
<dbReference type="PROSITE" id="PS50405">
    <property type="entry name" value="GST_CTER"/>
    <property type="match status" value="1"/>
</dbReference>
<feature type="domain" description="GST N-terminal" evidence="13">
    <location>
        <begin position="9"/>
        <end position="92"/>
    </location>
</feature>
<dbReference type="CDD" id="cd03191">
    <property type="entry name" value="GST_C_Zeta"/>
    <property type="match status" value="1"/>
</dbReference>
<evidence type="ECO:0000256" key="1">
    <source>
        <dbReference type="ARBA" id="ARBA00001622"/>
    </source>
</evidence>
<dbReference type="SUPFAM" id="SSF52833">
    <property type="entry name" value="Thioredoxin-like"/>
    <property type="match status" value="1"/>
</dbReference>
<dbReference type="GO" id="GO:0006572">
    <property type="term" value="P:L-tyrosine catabolic process"/>
    <property type="evidence" value="ECO:0007669"/>
    <property type="project" value="UniProtKB-KW"/>
</dbReference>
<protein>
    <submittedName>
        <fullName evidence="15">Uncharacterized protein</fullName>
    </submittedName>
</protein>
<keyword evidence="8" id="KW-0828">Tyrosine catabolism</keyword>
<dbReference type="PANTHER" id="PTHR42673:SF4">
    <property type="entry name" value="MALEYLACETOACETATE ISOMERASE"/>
    <property type="match status" value="1"/>
</dbReference>
<comment type="similarity">
    <text evidence="5">Belongs to the GST superfamily. Zeta family.</text>
</comment>
<evidence type="ECO:0000256" key="12">
    <source>
        <dbReference type="SAM" id="SignalP"/>
    </source>
</evidence>
<dbReference type="InterPro" id="IPR010987">
    <property type="entry name" value="Glutathione-S-Trfase_C-like"/>
</dbReference>
<comment type="catalytic activity">
    <reaction evidence="1">
        <text>4-maleylacetoacetate = 4-fumarylacetoacetate</text>
        <dbReference type="Rhea" id="RHEA:14817"/>
        <dbReference type="ChEBI" id="CHEBI:17105"/>
        <dbReference type="ChEBI" id="CHEBI:18034"/>
        <dbReference type="EC" id="5.2.1.2"/>
    </reaction>
</comment>
<evidence type="ECO:0000256" key="2">
    <source>
        <dbReference type="ARBA" id="ARBA00001955"/>
    </source>
</evidence>
<name>A0A2C9LIA0_BIOGL</name>
<evidence type="ECO:0000256" key="7">
    <source>
        <dbReference type="ARBA" id="ARBA00022679"/>
    </source>
</evidence>
<keyword evidence="7" id="KW-0808">Transferase</keyword>
<evidence type="ECO:0000256" key="11">
    <source>
        <dbReference type="ARBA" id="ARBA00047960"/>
    </source>
</evidence>
<dbReference type="FunFam" id="3.40.30.10:FF:000041">
    <property type="entry name" value="Maleylacetoacetate isomerase isoform 1"/>
    <property type="match status" value="1"/>
</dbReference>
<dbReference type="KEGG" id="bgt:106069607"/>
<comment type="pathway">
    <text evidence="4">Amino-acid degradation; L-phenylalanine degradation; acetoacetate and fumarate from L-phenylalanine: step 5/6.</text>
</comment>
<dbReference type="VEuPathDB" id="VectorBase:BGLB031371"/>
<dbReference type="SUPFAM" id="SSF47616">
    <property type="entry name" value="GST C-terminal domain-like"/>
    <property type="match status" value="1"/>
</dbReference>
<dbReference type="InterPro" id="IPR034330">
    <property type="entry name" value="GST_Zeta_C"/>
</dbReference>
<dbReference type="InterPro" id="IPR004045">
    <property type="entry name" value="Glutathione_S-Trfase_N"/>
</dbReference>
<gene>
    <name evidence="15" type="primary">106069607</name>
</gene>
<evidence type="ECO:0000256" key="3">
    <source>
        <dbReference type="ARBA" id="ARBA00004496"/>
    </source>
</evidence>
<dbReference type="UniPathway" id="UPA00139">
    <property type="reaction ID" value="UER00340"/>
</dbReference>
<dbReference type="Proteomes" id="UP000076420">
    <property type="component" value="Unassembled WGS sequence"/>
</dbReference>
<dbReference type="GO" id="GO:0004364">
    <property type="term" value="F:glutathione transferase activity"/>
    <property type="evidence" value="ECO:0007669"/>
    <property type="project" value="UniProtKB-EC"/>
</dbReference>
<dbReference type="InterPro" id="IPR036282">
    <property type="entry name" value="Glutathione-S-Trfase_C_sf"/>
</dbReference>
<dbReference type="InterPro" id="IPR005955">
    <property type="entry name" value="GST_Zeta"/>
</dbReference>
<dbReference type="PROSITE" id="PS50404">
    <property type="entry name" value="GST_NTER"/>
    <property type="match status" value="1"/>
</dbReference>
<keyword evidence="10" id="KW-0413">Isomerase</keyword>
<dbReference type="PANTHER" id="PTHR42673">
    <property type="entry name" value="MALEYLACETOACETATE ISOMERASE"/>
    <property type="match status" value="1"/>
</dbReference>
<evidence type="ECO:0000259" key="13">
    <source>
        <dbReference type="PROSITE" id="PS50404"/>
    </source>
</evidence>
<evidence type="ECO:0000313" key="15">
    <source>
        <dbReference type="EnsemblMetazoa" id="BGLB031371-PA"/>
    </source>
</evidence>
<dbReference type="Gene3D" id="1.20.1050.10">
    <property type="match status" value="1"/>
</dbReference>
<sequence>MTREHISLILVILYSYFRSSASWRVRIALAIKDINYEYKAVHLVKDGGQQHSEEYKRLNPMEQVPTLVIDGHTLTQSLPIIEYLEERNPEPPLLPKDSFGRAQVRALSELINSGIQPLQNSTVLEKVGDGKEEWARSFIVKGFHALETLLKQTSGKYSYGDTVTMADLCLVPQMFAAKRFKVDLEPFPTICRVHDALAELSAFKAADASNQPDTPDELRST</sequence>
<dbReference type="RefSeq" id="XP_013084764.2">
    <property type="nucleotide sequence ID" value="XM_013229310.2"/>
</dbReference>
<dbReference type="AlphaFoldDB" id="A0A2C9LIA0"/>
<keyword evidence="6" id="KW-0963">Cytoplasm</keyword>
<dbReference type="CDD" id="cd03042">
    <property type="entry name" value="GST_N_Zeta"/>
    <property type="match status" value="1"/>
</dbReference>